<evidence type="ECO:0000313" key="1">
    <source>
        <dbReference type="EnsemblPlants" id="MELO3C000768.2.1"/>
    </source>
</evidence>
<dbReference type="AlphaFoldDB" id="A0A9I9CCI9"/>
<dbReference type="EnsemblPlants" id="MELO3C000768.2.1">
    <property type="protein sequence ID" value="MELO3C000768.2.1"/>
    <property type="gene ID" value="MELO3C000768.2"/>
</dbReference>
<protein>
    <submittedName>
        <fullName evidence="1">Uncharacterized protein</fullName>
    </submittedName>
</protein>
<accession>A0A9I9CCI9</accession>
<name>A0A9I9CCI9_CUCME</name>
<reference evidence="1" key="1">
    <citation type="submission" date="2023-03" db="UniProtKB">
        <authorList>
            <consortium name="EnsemblPlants"/>
        </authorList>
    </citation>
    <scope>IDENTIFICATION</scope>
</reference>
<dbReference type="Gramene" id="MELO3C000768.2.1">
    <property type="protein sequence ID" value="MELO3C000768.2.1"/>
    <property type="gene ID" value="MELO3C000768.2"/>
</dbReference>
<sequence>MMHKMMERKQILSQVPIAQSITRFYYSYLPINSTVNQMTFVILNCKLVTHNLVWLVVNRKNSFFLEGSIIYACRFSL</sequence>
<proteinExistence type="predicted"/>
<organism evidence="1">
    <name type="scientific">Cucumis melo</name>
    <name type="common">Muskmelon</name>
    <dbReference type="NCBI Taxonomy" id="3656"/>
    <lineage>
        <taxon>Eukaryota</taxon>
        <taxon>Viridiplantae</taxon>
        <taxon>Streptophyta</taxon>
        <taxon>Embryophyta</taxon>
        <taxon>Tracheophyta</taxon>
        <taxon>Spermatophyta</taxon>
        <taxon>Magnoliopsida</taxon>
        <taxon>eudicotyledons</taxon>
        <taxon>Gunneridae</taxon>
        <taxon>Pentapetalae</taxon>
        <taxon>rosids</taxon>
        <taxon>fabids</taxon>
        <taxon>Cucurbitales</taxon>
        <taxon>Cucurbitaceae</taxon>
        <taxon>Benincaseae</taxon>
        <taxon>Cucumis</taxon>
    </lineage>
</organism>